<evidence type="ECO:0000256" key="2">
    <source>
        <dbReference type="SAM" id="Phobius"/>
    </source>
</evidence>
<sequence length="136" mass="15209">MAHPTTPDPAPQDDADDAAVRTDPAPDQVSEEFMAVQASDEFQDLRKTQRSFIFPMAIAFLVWYFAYVLLADYAHDFMSIKVIGNINLGLLLGLLQFVSTFGITAAYVHFSNRKLDPRATALRERLEANVDEGDLK</sequence>
<keyword evidence="4" id="KW-1185">Reference proteome</keyword>
<keyword evidence="2" id="KW-1133">Transmembrane helix</keyword>
<evidence type="ECO:0000313" key="3">
    <source>
        <dbReference type="EMBL" id="SJM50236.1"/>
    </source>
</evidence>
<evidence type="ECO:0000313" key="4">
    <source>
        <dbReference type="Proteomes" id="UP000195913"/>
    </source>
</evidence>
<name>A0A1R4F2W5_9MICC</name>
<dbReference type="PANTHER" id="PTHR38441">
    <property type="entry name" value="INTEGRAL MEMBRANE PROTEIN-RELATED"/>
    <property type="match status" value="1"/>
</dbReference>
<feature type="region of interest" description="Disordered" evidence="1">
    <location>
        <begin position="1"/>
        <end position="24"/>
    </location>
</feature>
<feature type="transmembrane region" description="Helical" evidence="2">
    <location>
        <begin position="90"/>
        <end position="110"/>
    </location>
</feature>
<keyword evidence="2" id="KW-0472">Membrane</keyword>
<dbReference type="EMBL" id="FUHW01000011">
    <property type="protein sequence ID" value="SJM50236.1"/>
    <property type="molecule type" value="Genomic_DNA"/>
</dbReference>
<proteinExistence type="predicted"/>
<dbReference type="AlphaFoldDB" id="A0A1R4F2W5"/>
<protein>
    <submittedName>
        <fullName evidence="3">Membrane protein</fullName>
    </submittedName>
</protein>
<dbReference type="PANTHER" id="PTHR38441:SF1">
    <property type="entry name" value="MEMBRANE PROTEIN"/>
    <property type="match status" value="1"/>
</dbReference>
<feature type="transmembrane region" description="Helical" evidence="2">
    <location>
        <begin position="52"/>
        <end position="70"/>
    </location>
</feature>
<accession>A0A1R4F2W5</accession>
<dbReference type="InterPro" id="IPR007436">
    <property type="entry name" value="DUF485"/>
</dbReference>
<feature type="compositionally biased region" description="Pro residues" evidence="1">
    <location>
        <begin position="1"/>
        <end position="10"/>
    </location>
</feature>
<evidence type="ECO:0000256" key="1">
    <source>
        <dbReference type="SAM" id="MobiDB-lite"/>
    </source>
</evidence>
<keyword evidence="2" id="KW-0812">Transmembrane</keyword>
<dbReference type="Proteomes" id="UP000195913">
    <property type="component" value="Unassembled WGS sequence"/>
</dbReference>
<dbReference type="Pfam" id="PF04341">
    <property type="entry name" value="DUF485"/>
    <property type="match status" value="1"/>
</dbReference>
<gene>
    <name evidence="3" type="ORF">FM101_01955</name>
</gene>
<organism evidence="3 4">
    <name type="scientific">Arthrobacter rhombi</name>
    <dbReference type="NCBI Taxonomy" id="71253"/>
    <lineage>
        <taxon>Bacteria</taxon>
        <taxon>Bacillati</taxon>
        <taxon>Actinomycetota</taxon>
        <taxon>Actinomycetes</taxon>
        <taxon>Micrococcales</taxon>
        <taxon>Micrococcaceae</taxon>
        <taxon>Arthrobacter</taxon>
    </lineage>
</organism>
<reference evidence="3 4" key="1">
    <citation type="submission" date="2017-02" db="EMBL/GenBank/DDBJ databases">
        <authorList>
            <person name="Peterson S.W."/>
        </authorList>
    </citation>
    <scope>NUCLEOTIDE SEQUENCE [LARGE SCALE GENOMIC DNA]</scope>
    <source>
        <strain evidence="3 4">B Ar 00.02</strain>
    </source>
</reference>